<dbReference type="Proteomes" id="UP000722791">
    <property type="component" value="Unassembled WGS sequence"/>
</dbReference>
<evidence type="ECO:0000313" key="2">
    <source>
        <dbReference type="Proteomes" id="UP000722791"/>
    </source>
</evidence>
<name>A0A8J4G9C4_9CHLO</name>
<evidence type="ECO:0000313" key="1">
    <source>
        <dbReference type="EMBL" id="GIM02559.1"/>
    </source>
</evidence>
<sequence>MDLAAYLVPRRVSRKIVKLSSSLKQFLFSSHQHPPAYAGHVESDHLNSIRVAYPNVARWMQRHNQLHYIPEKNNPRRIGTSLFSAWFNRAREPFTATRTAIFSANRSGFFKRECLYSATRPITTPNSNRRDQLLRDAARRLRPVSHSLLDKDHGVVSPEDIYFRSPECSTKKNQ</sequence>
<gene>
    <name evidence="1" type="ORF">Vretimale_7398</name>
</gene>
<comment type="caution">
    <text evidence="1">The sequence shown here is derived from an EMBL/GenBank/DDBJ whole genome shotgun (WGS) entry which is preliminary data.</text>
</comment>
<dbReference type="EMBL" id="BNCQ01000012">
    <property type="protein sequence ID" value="GIM02559.1"/>
    <property type="molecule type" value="Genomic_DNA"/>
</dbReference>
<organism evidence="1 2">
    <name type="scientific">Volvox reticuliferus</name>
    <dbReference type="NCBI Taxonomy" id="1737510"/>
    <lineage>
        <taxon>Eukaryota</taxon>
        <taxon>Viridiplantae</taxon>
        <taxon>Chlorophyta</taxon>
        <taxon>core chlorophytes</taxon>
        <taxon>Chlorophyceae</taxon>
        <taxon>CS clade</taxon>
        <taxon>Chlamydomonadales</taxon>
        <taxon>Volvocaceae</taxon>
        <taxon>Volvox</taxon>
    </lineage>
</organism>
<proteinExistence type="predicted"/>
<dbReference type="AlphaFoldDB" id="A0A8J4G9C4"/>
<protein>
    <submittedName>
        <fullName evidence="1">Uncharacterized protein</fullName>
    </submittedName>
</protein>
<reference evidence="1" key="1">
    <citation type="journal article" date="2021" name="Proc. Natl. Acad. Sci. U.S.A.">
        <title>Three genomes in the algal genus Volvox reveal the fate of a haploid sex-determining region after a transition to homothallism.</title>
        <authorList>
            <person name="Yamamoto K."/>
            <person name="Hamaji T."/>
            <person name="Kawai-Toyooka H."/>
            <person name="Matsuzaki R."/>
            <person name="Takahashi F."/>
            <person name="Nishimura Y."/>
            <person name="Kawachi M."/>
            <person name="Noguchi H."/>
            <person name="Minakuchi Y."/>
            <person name="Umen J.G."/>
            <person name="Toyoda A."/>
            <person name="Nozaki H."/>
        </authorList>
    </citation>
    <scope>NUCLEOTIDE SEQUENCE</scope>
    <source>
        <strain evidence="1">NIES-3785</strain>
    </source>
</reference>
<accession>A0A8J4G9C4</accession>